<dbReference type="Gene3D" id="3.40.50.150">
    <property type="entry name" value="Vaccinia Virus protein VP39"/>
    <property type="match status" value="1"/>
</dbReference>
<name>A0A2A2WKS4_9ACTN</name>
<gene>
    <name evidence="2" type="ORF">CEY15_16950</name>
</gene>
<feature type="domain" description="DNA methylase adenine-specific" evidence="1">
    <location>
        <begin position="173"/>
        <end position="390"/>
    </location>
</feature>
<dbReference type="PANTHER" id="PTHR42998:SF1">
    <property type="entry name" value="TYPE I RESTRICTION ENZYME HINDI METHYLASE SUBUNIT"/>
    <property type="match status" value="1"/>
</dbReference>
<dbReference type="AlphaFoldDB" id="A0A2A2WKS4"/>
<dbReference type="CDD" id="cd02440">
    <property type="entry name" value="AdoMet_MTases"/>
    <property type="match status" value="1"/>
</dbReference>
<comment type="caution">
    <text evidence="2">The sequence shown here is derived from an EMBL/GenBank/DDBJ whole genome shotgun (WGS) entry which is preliminary data.</text>
</comment>
<keyword evidence="2" id="KW-0255">Endonuclease</keyword>
<proteinExistence type="predicted"/>
<dbReference type="PRINTS" id="PR00507">
    <property type="entry name" value="N12N6MTFRASE"/>
</dbReference>
<reference evidence="3" key="1">
    <citation type="submission" date="2017-09" db="EMBL/GenBank/DDBJ databases">
        <authorList>
            <person name="Zhang Y."/>
            <person name="Huang X."/>
            <person name="Liu J."/>
            <person name="Lu L."/>
            <person name="Peng K."/>
        </authorList>
    </citation>
    <scope>NUCLEOTIDE SEQUENCE [LARGE SCALE GENOMIC DNA]</scope>
    <source>
        <strain evidence="3">S-XJ-1</strain>
    </source>
</reference>
<dbReference type="GO" id="GO:0003677">
    <property type="term" value="F:DNA binding"/>
    <property type="evidence" value="ECO:0007669"/>
    <property type="project" value="InterPro"/>
</dbReference>
<evidence type="ECO:0000259" key="1">
    <source>
        <dbReference type="Pfam" id="PF02384"/>
    </source>
</evidence>
<dbReference type="InterPro" id="IPR036388">
    <property type="entry name" value="WH-like_DNA-bd_sf"/>
</dbReference>
<accession>A0A2A2WKS4</accession>
<organism evidence="2 3">
    <name type="scientific">Dietzia natronolimnaea</name>
    <dbReference type="NCBI Taxonomy" id="161920"/>
    <lineage>
        <taxon>Bacteria</taxon>
        <taxon>Bacillati</taxon>
        <taxon>Actinomycetota</taxon>
        <taxon>Actinomycetes</taxon>
        <taxon>Mycobacteriales</taxon>
        <taxon>Dietziaceae</taxon>
        <taxon>Dietzia</taxon>
    </lineage>
</organism>
<dbReference type="OrthoDB" id="9784823at2"/>
<keyword evidence="3" id="KW-1185">Reference proteome</keyword>
<dbReference type="InterPro" id="IPR003356">
    <property type="entry name" value="DNA_methylase_A-5"/>
</dbReference>
<sequence length="650" mass="70154">MSSPSPTPTSLVAASDIADLAGVSRAAVSNWRRRHADFPEQVAGTKSKPLYALPEVQAWLTKKHYAVERVSTEAKVWAAMNTLRGPYSPEQSAIVVLALAAERVMGDDAPASLELSRLTSPQDDDQHRIEQVREVVASVDQSELASVADFALERTARAEGRKGAWSDIIGSRTSHLLASVAANHPGGVVYDPACGIASALIELADTSQFDDYIGHDINDRALAIAEVRAALHRVPLQLAEADILRTDPDPGLRADVVIAEPPFAMRMDVDSRLTDPRFFSFGAPPPSNADTAWLQHAIAHLGDTGRAFIITPHGPLFRGGVEEQIRAEMLRQGCVETIVGLPGGMAAHTSIPLALWVLRRPTNEHSDVLFVDASAIDDAEKHVAQWLSDKSALAEVPHVRVPVSDIVDDEAQLTPQRWLATDERSADKVQTAFAAATTAMRDATQALTDASGRITFRQDAPSRTLTVKDLIREGVIERVRRRSPRNPEGAIKNAMVGARAITTRTLPGPPPAELLGDGMDLTKASDILVLAQANIRALVDDDGGHLLAPVVEQVRVLKPDVVDPHYLAAMLSGSWNRRFLVGTTIQRAKLTDLEVPLAPMDDQKRLVAALAQVEGLRNAAETITEASETLSSSLLDAVRFNIALDASLRE</sequence>
<dbReference type="RefSeq" id="WP_095719417.1">
    <property type="nucleotide sequence ID" value="NZ_NTGA01000042.1"/>
</dbReference>
<dbReference type="Pfam" id="PF02384">
    <property type="entry name" value="N6_Mtase"/>
    <property type="match status" value="1"/>
</dbReference>
<dbReference type="Gene3D" id="1.10.10.10">
    <property type="entry name" value="Winged helix-like DNA-binding domain superfamily/Winged helix DNA-binding domain"/>
    <property type="match status" value="1"/>
</dbReference>
<keyword evidence="2" id="KW-0540">Nuclease</keyword>
<dbReference type="SUPFAM" id="SSF116734">
    <property type="entry name" value="DNA methylase specificity domain"/>
    <property type="match status" value="1"/>
</dbReference>
<dbReference type="InterPro" id="IPR052916">
    <property type="entry name" value="Type-I_RE_MTase_Subunit"/>
</dbReference>
<dbReference type="InterPro" id="IPR029063">
    <property type="entry name" value="SAM-dependent_MTases_sf"/>
</dbReference>
<evidence type="ECO:0000313" key="2">
    <source>
        <dbReference type="EMBL" id="PAY21809.1"/>
    </source>
</evidence>
<dbReference type="SUPFAM" id="SSF53335">
    <property type="entry name" value="S-adenosyl-L-methionine-dependent methyltransferases"/>
    <property type="match status" value="1"/>
</dbReference>
<dbReference type="Proteomes" id="UP000218810">
    <property type="component" value="Unassembled WGS sequence"/>
</dbReference>
<dbReference type="GO" id="GO:0008170">
    <property type="term" value="F:N-methyltransferase activity"/>
    <property type="evidence" value="ECO:0007669"/>
    <property type="project" value="InterPro"/>
</dbReference>
<evidence type="ECO:0000313" key="3">
    <source>
        <dbReference type="Proteomes" id="UP000218810"/>
    </source>
</evidence>
<dbReference type="PANTHER" id="PTHR42998">
    <property type="entry name" value="TYPE I RESTRICTION ENZYME HINDVIIP M PROTEIN-RELATED"/>
    <property type="match status" value="1"/>
</dbReference>
<dbReference type="EMBL" id="NTGA01000042">
    <property type="protein sequence ID" value="PAY21809.1"/>
    <property type="molecule type" value="Genomic_DNA"/>
</dbReference>
<dbReference type="GO" id="GO:0004519">
    <property type="term" value="F:endonuclease activity"/>
    <property type="evidence" value="ECO:0007669"/>
    <property type="project" value="UniProtKB-KW"/>
</dbReference>
<protein>
    <submittedName>
        <fullName evidence="2">Type I restriction endonuclease</fullName>
    </submittedName>
</protein>
<keyword evidence="2" id="KW-0378">Hydrolase</keyword>